<dbReference type="AlphaFoldDB" id="Q7NHL1"/>
<reference evidence="2 3" key="1">
    <citation type="journal article" date="2003" name="DNA Res.">
        <title>Complete genome structure of Gloeobacter violaceus PCC 7421, a cyanobacterium that lacks thylakoids.</title>
        <authorList>
            <person name="Nakamura Y."/>
            <person name="Kaneko T."/>
            <person name="Sato S."/>
            <person name="Mimuro M."/>
            <person name="Miyashita H."/>
            <person name="Tsuchiya T."/>
            <person name="Sasamoto S."/>
            <person name="Watanabe A."/>
            <person name="Kawashima K."/>
            <person name="Kishida Y."/>
            <person name="Kiyokawa C."/>
            <person name="Kohara M."/>
            <person name="Matsumoto M."/>
            <person name="Matsuno A."/>
            <person name="Nakazaki N."/>
            <person name="Shimpo S."/>
            <person name="Takeuchi C."/>
            <person name="Yamada M."/>
            <person name="Tabata S."/>
        </authorList>
    </citation>
    <scope>NUCLEOTIDE SEQUENCE [LARGE SCALE GENOMIC DNA]</scope>
    <source>
        <strain evidence="3">ATCC 29082 / PCC 7421</strain>
    </source>
</reference>
<dbReference type="KEGG" id="gvi:gll2524"/>
<keyword evidence="1" id="KW-0812">Transmembrane</keyword>
<dbReference type="STRING" id="251221.gene:10760024"/>
<feature type="transmembrane region" description="Helical" evidence="1">
    <location>
        <begin position="44"/>
        <end position="65"/>
    </location>
</feature>
<accession>Q7NHL1</accession>
<proteinExistence type="predicted"/>
<keyword evidence="3" id="KW-1185">Reference proteome</keyword>
<feature type="transmembrane region" description="Helical" evidence="1">
    <location>
        <begin position="6"/>
        <end position="24"/>
    </location>
</feature>
<evidence type="ECO:0000313" key="3">
    <source>
        <dbReference type="Proteomes" id="UP000000557"/>
    </source>
</evidence>
<dbReference type="EMBL" id="BA000045">
    <property type="protein sequence ID" value="BAC90465.1"/>
    <property type="molecule type" value="Genomic_DNA"/>
</dbReference>
<dbReference type="HOGENOM" id="CLU_2259786_0_0_3"/>
<sequence length="103" mass="11078">MMLVPSYFLILGGFLAVLTAGAALQEMIKQAWLREEKLNFPDLLVPYLAMCAGFIAMMASGLQIFGIPAAGAYGFTIPFILALAGFVWWRLTVEISGGGGSSW</sequence>
<evidence type="ECO:0000313" key="2">
    <source>
        <dbReference type="EMBL" id="BAC90465.1"/>
    </source>
</evidence>
<dbReference type="Proteomes" id="UP000000557">
    <property type="component" value="Chromosome"/>
</dbReference>
<name>Q7NHL1_GLOVI</name>
<evidence type="ECO:0000256" key="1">
    <source>
        <dbReference type="SAM" id="Phobius"/>
    </source>
</evidence>
<dbReference type="EnsemblBacteria" id="BAC90465">
    <property type="protein sequence ID" value="BAC90465"/>
    <property type="gene ID" value="BAC90465"/>
</dbReference>
<keyword evidence="1" id="KW-0472">Membrane</keyword>
<protein>
    <submittedName>
        <fullName evidence="2">Gll2524 protein</fullName>
    </submittedName>
</protein>
<organism evidence="2 3">
    <name type="scientific">Gloeobacter violaceus (strain ATCC 29082 / PCC 7421)</name>
    <dbReference type="NCBI Taxonomy" id="251221"/>
    <lineage>
        <taxon>Bacteria</taxon>
        <taxon>Bacillati</taxon>
        <taxon>Cyanobacteriota</taxon>
        <taxon>Cyanophyceae</taxon>
        <taxon>Gloeobacterales</taxon>
        <taxon>Gloeobacteraceae</taxon>
        <taxon>Gloeobacter</taxon>
    </lineage>
</organism>
<keyword evidence="1" id="KW-1133">Transmembrane helix</keyword>
<feature type="transmembrane region" description="Helical" evidence="1">
    <location>
        <begin position="71"/>
        <end position="89"/>
    </location>
</feature>
<gene>
    <name evidence="2" type="ordered locus">gll2524</name>
</gene>
<dbReference type="InParanoid" id="Q7NHL1"/>
<dbReference type="PhylomeDB" id="Q7NHL1"/>
<dbReference type="OrthoDB" id="517257at2"/>
<reference evidence="2 3" key="2">
    <citation type="journal article" date="2003" name="DNA Res.">
        <title>Complete genome structure of Gloeobacter violaceus PCC 7421, a cyanobacterium that lacks thylakoids (supplement).</title>
        <authorList>
            <person name="Nakamura Y."/>
            <person name="Kaneko T."/>
            <person name="Sato S."/>
            <person name="Mimuro M."/>
            <person name="Miyashita H."/>
            <person name="Tsuchiya T."/>
            <person name="Sasamoto S."/>
            <person name="Watanabe A."/>
            <person name="Kawashima K."/>
            <person name="Kishida Y."/>
            <person name="Kiyokawa C."/>
            <person name="Kohara M."/>
            <person name="Matsumoto M."/>
            <person name="Matsuno A."/>
            <person name="Nakazaki N."/>
            <person name="Shimpo S."/>
            <person name="Takeuchi C."/>
            <person name="Yamada M."/>
            <person name="Tabata S."/>
        </authorList>
    </citation>
    <scope>NUCLEOTIDE SEQUENCE [LARGE SCALE GENOMIC DNA]</scope>
    <source>
        <strain evidence="3">ATCC 29082 / PCC 7421</strain>
    </source>
</reference>